<feature type="active site" evidence="5">
    <location>
        <position position="248"/>
    </location>
</feature>
<comment type="caution">
    <text evidence="9">The sequence shown here is derived from an EMBL/GenBank/DDBJ whole genome shotgun (WGS) entry which is preliminary data.</text>
</comment>
<dbReference type="InterPro" id="IPR021109">
    <property type="entry name" value="Peptidase_aspartic_dom_sf"/>
</dbReference>
<keyword evidence="10" id="KW-1185">Reference proteome</keyword>
<dbReference type="GO" id="GO:0004190">
    <property type="term" value="F:aspartic-type endopeptidase activity"/>
    <property type="evidence" value="ECO:0007669"/>
    <property type="project" value="UniProtKB-KW"/>
</dbReference>
<dbReference type="PRINTS" id="PR00792">
    <property type="entry name" value="PEPSIN"/>
</dbReference>
<accession>A0ABD0Z838</accession>
<dbReference type="PANTHER" id="PTHR47966:SF51">
    <property type="entry name" value="BETA-SITE APP-CLEAVING ENZYME, ISOFORM A-RELATED"/>
    <property type="match status" value="1"/>
</dbReference>
<feature type="active site" evidence="5">
    <location>
        <position position="60"/>
    </location>
</feature>
<evidence type="ECO:0000256" key="7">
    <source>
        <dbReference type="RuleBase" id="RU000454"/>
    </source>
</evidence>
<evidence type="ECO:0000256" key="4">
    <source>
        <dbReference type="ARBA" id="ARBA00022801"/>
    </source>
</evidence>
<evidence type="ECO:0000313" key="9">
    <source>
        <dbReference type="EMBL" id="KAL1139942.1"/>
    </source>
</evidence>
<dbReference type="InterPro" id="IPR001969">
    <property type="entry name" value="Aspartic_peptidase_AS"/>
</dbReference>
<protein>
    <recommendedName>
        <fullName evidence="8">Peptidase A1 domain-containing protein</fullName>
    </recommendedName>
</protein>
<dbReference type="FunFam" id="2.40.70.10:FF:000115">
    <property type="entry name" value="Lysosomal aspartic protease"/>
    <property type="match status" value="1"/>
</dbReference>
<dbReference type="Pfam" id="PF00026">
    <property type="entry name" value="Asp"/>
    <property type="match status" value="1"/>
</dbReference>
<dbReference type="PROSITE" id="PS51767">
    <property type="entry name" value="PEPTIDASE_A1"/>
    <property type="match status" value="1"/>
</dbReference>
<evidence type="ECO:0000313" key="10">
    <source>
        <dbReference type="Proteomes" id="UP001558652"/>
    </source>
</evidence>
<sequence length="282" mass="31068">MKYVVFNHTCIPTVTAVLIKYILKENLYIKLIFPYSHLQAEYYGTVSVGTPPQDFKVIFDTGSSDFWVPSSQCSFSNLACWTHNYYKSGKSSTYVANGTKIGIEYGSGEMFGFLSQDKLIIDGLVVRDQTFAEAVNEPGLTFLMAKMDGIMGMGFPSISSSGALPPVYNMLRQNLLPNKLFSFYLSRSPEEKTGGEMILGGWNDDVFDPSTLSFIPLTEKSYWQFAFDGGTPRVVDSWCQIGCQAMADTGTSLIVGPQDIIDEINEVIGARIGDDGMARVSA</sequence>
<dbReference type="InterPro" id="IPR033121">
    <property type="entry name" value="PEPTIDASE_A1"/>
</dbReference>
<dbReference type="PANTHER" id="PTHR47966">
    <property type="entry name" value="BETA-SITE APP-CLEAVING ENZYME, ISOFORM A-RELATED"/>
    <property type="match status" value="1"/>
</dbReference>
<keyword evidence="4 7" id="KW-0378">Hydrolase</keyword>
<evidence type="ECO:0000259" key="8">
    <source>
        <dbReference type="PROSITE" id="PS51767"/>
    </source>
</evidence>
<reference evidence="9 10" key="1">
    <citation type="submission" date="2024-07" db="EMBL/GenBank/DDBJ databases">
        <title>Chromosome-level genome assembly of the water stick insect Ranatra chinensis (Heteroptera: Nepidae).</title>
        <authorList>
            <person name="Liu X."/>
        </authorList>
    </citation>
    <scope>NUCLEOTIDE SEQUENCE [LARGE SCALE GENOMIC DNA]</scope>
    <source>
        <strain evidence="9">Cailab_2021Rc</strain>
        <tissue evidence="9">Muscle</tissue>
    </source>
</reference>
<evidence type="ECO:0000256" key="3">
    <source>
        <dbReference type="ARBA" id="ARBA00022750"/>
    </source>
</evidence>
<dbReference type="AlphaFoldDB" id="A0ABD0Z838"/>
<proteinExistence type="inferred from homology"/>
<evidence type="ECO:0000256" key="1">
    <source>
        <dbReference type="ARBA" id="ARBA00007447"/>
    </source>
</evidence>
<dbReference type="EMBL" id="JBFDAA010000002">
    <property type="protein sequence ID" value="KAL1139942.1"/>
    <property type="molecule type" value="Genomic_DNA"/>
</dbReference>
<keyword evidence="3 7" id="KW-0064">Aspartyl protease</keyword>
<keyword evidence="2 7" id="KW-0645">Protease</keyword>
<evidence type="ECO:0000256" key="2">
    <source>
        <dbReference type="ARBA" id="ARBA00022670"/>
    </source>
</evidence>
<gene>
    <name evidence="9" type="ORF">AAG570_006919</name>
</gene>
<feature type="disulfide bond" evidence="6">
    <location>
        <begin position="73"/>
        <end position="80"/>
    </location>
</feature>
<dbReference type="Gene3D" id="2.40.70.10">
    <property type="entry name" value="Acid Proteases"/>
    <property type="match status" value="2"/>
</dbReference>
<dbReference type="InterPro" id="IPR001461">
    <property type="entry name" value="Aspartic_peptidase_A1"/>
</dbReference>
<comment type="similarity">
    <text evidence="1 7">Belongs to the peptidase A1 family.</text>
</comment>
<dbReference type="SUPFAM" id="SSF50630">
    <property type="entry name" value="Acid proteases"/>
    <property type="match status" value="1"/>
</dbReference>
<name>A0ABD0Z838_9HEMI</name>
<feature type="domain" description="Peptidase A1" evidence="8">
    <location>
        <begin position="42"/>
        <end position="282"/>
    </location>
</feature>
<dbReference type="PROSITE" id="PS00141">
    <property type="entry name" value="ASP_PROTEASE"/>
    <property type="match status" value="2"/>
</dbReference>
<organism evidence="9 10">
    <name type="scientific">Ranatra chinensis</name>
    <dbReference type="NCBI Taxonomy" id="642074"/>
    <lineage>
        <taxon>Eukaryota</taxon>
        <taxon>Metazoa</taxon>
        <taxon>Ecdysozoa</taxon>
        <taxon>Arthropoda</taxon>
        <taxon>Hexapoda</taxon>
        <taxon>Insecta</taxon>
        <taxon>Pterygota</taxon>
        <taxon>Neoptera</taxon>
        <taxon>Paraneoptera</taxon>
        <taxon>Hemiptera</taxon>
        <taxon>Heteroptera</taxon>
        <taxon>Panheteroptera</taxon>
        <taxon>Nepomorpha</taxon>
        <taxon>Nepidae</taxon>
        <taxon>Ranatrinae</taxon>
        <taxon>Ranatra</taxon>
    </lineage>
</organism>
<keyword evidence="6" id="KW-1015">Disulfide bond</keyword>
<dbReference type="GO" id="GO:0006508">
    <property type="term" value="P:proteolysis"/>
    <property type="evidence" value="ECO:0007669"/>
    <property type="project" value="UniProtKB-KW"/>
</dbReference>
<evidence type="ECO:0000256" key="6">
    <source>
        <dbReference type="PIRSR" id="PIRSR601461-2"/>
    </source>
</evidence>
<dbReference type="Proteomes" id="UP001558652">
    <property type="component" value="Unassembled WGS sequence"/>
</dbReference>
<evidence type="ECO:0000256" key="5">
    <source>
        <dbReference type="PIRSR" id="PIRSR601461-1"/>
    </source>
</evidence>